<dbReference type="EMBL" id="CM020619">
    <property type="protein sequence ID" value="KAK1864776.1"/>
    <property type="molecule type" value="Genomic_DNA"/>
</dbReference>
<evidence type="ECO:0000313" key="1">
    <source>
        <dbReference type="EMBL" id="KAK1864776.1"/>
    </source>
</evidence>
<sequence length="1112" mass="127703">MKTLNVKTTETDFAANMPDGRSHVLAETIEPLEIHIGLYQERLRFAVCDLSAYDVILGKKWRDDKGAKINNKKNKISFKFNHKNISITASLKKPEGLISRQRLARDLIQRTPVFAIYLQSEDPSSRFDINSIIMGEAEDKNEVQQILKEYADVFPAELPDGLPPDRSHKFSIKLTDDAEPRRSGIYRLSEWELDELKTQLATLIRKGFIQPSASPWGSSVLFAAKKDGGWRMCIDYRALNKATIKNAYPLPRIDDIFDQLRKAKYFTKIDLRSGYHQIRLDPDTIPLTAFRTKYGFYEFTVLPFGLTNAPAVFMNLMNDVFRPYLYDFICVYLDDILVYGETYEDHLKHLRKSLSKLRDHKLYAKASKCQFTRTTVDYLGHVISDAGFSMKDQKVQAIRTWATPKSKKDVQSFLGMVNFYRRFIKGMAAVATPLTRLTGKVDFEWTPDAQKAFEQLRTLTTSASVLRPFDKRYPIYVSTDASGYAIGAVLEQDDGKGRRPVAFFSLTLNIHEQRYSIRERELLAVVQAIRHWRCYLHGRPFEVHTDHESLRYLRTQERLNDRQVKWLELLDQFQFKIVPIKGISNAVADALSRQPQDAPDKHEPNQDLLSRVLTKTIDETLKKTEINNLMTINQSDQDLATLEQEYKADPEFADLAKDPVSPYRFHMRYLKRGDRTCIPAGTLRQRLLHDYHDVPCQGHMGVKKTTQAVASNYYCKSMRQDIQRYVQSCDSCQRNKASTHSPLGHLKPLEPPSQRWASVSMDFITPLPLTPRGHNGIYVVVDRLTKMIRLAPMKPECTAPVTAQLYHDHVYRNHGLPQEVVCDRDPIFFSNFWRSLTKILKVKIKASWAYHPQTDGQTEIMNKKIEEILRNFVNHHQGDWDLFLVGAEVAYNRSPNAVTTYSPFFLNYGFEPRTVPMDILDSRDSNLPAVSDWLSSLHDAQKTAIAAIKSANETRAAYVNRHRRPCAIAVGDHVLLSTKNLLPDAFQGARKLMPKYSGPYKVTESINDVTFRLDLPQAVLDRKVHNAFHASLLKPYRADPYGRLPPVPPPVAFPDGSVEYEVDSIVRSRKRRGRLQYLVKWKGCDISENSWLTKQDLVNAPEVLDAFLRRAS</sequence>
<reference evidence="1" key="1">
    <citation type="submission" date="2019-11" db="EMBL/GenBank/DDBJ databases">
        <title>Nori genome reveals adaptations in red seaweeds to the harsh intertidal environment.</title>
        <authorList>
            <person name="Wang D."/>
            <person name="Mao Y."/>
        </authorList>
    </citation>
    <scope>NUCLEOTIDE SEQUENCE</scope>
    <source>
        <tissue evidence="1">Gametophyte</tissue>
    </source>
</reference>
<keyword evidence="2" id="KW-1185">Reference proteome</keyword>
<accession>A0ACC3C489</accession>
<protein>
    <submittedName>
        <fullName evidence="1">Uncharacterized protein</fullName>
    </submittedName>
</protein>
<organism evidence="1 2">
    <name type="scientific">Pyropia yezoensis</name>
    <name type="common">Susabi-nori</name>
    <name type="synonym">Porphyra yezoensis</name>
    <dbReference type="NCBI Taxonomy" id="2788"/>
    <lineage>
        <taxon>Eukaryota</taxon>
        <taxon>Rhodophyta</taxon>
        <taxon>Bangiophyceae</taxon>
        <taxon>Bangiales</taxon>
        <taxon>Bangiaceae</taxon>
        <taxon>Pyropia</taxon>
    </lineage>
</organism>
<evidence type="ECO:0000313" key="2">
    <source>
        <dbReference type="Proteomes" id="UP000798662"/>
    </source>
</evidence>
<proteinExistence type="predicted"/>
<comment type="caution">
    <text evidence="1">The sequence shown here is derived from an EMBL/GenBank/DDBJ whole genome shotgun (WGS) entry which is preliminary data.</text>
</comment>
<name>A0ACC3C489_PYRYE</name>
<gene>
    <name evidence="1" type="ORF">I4F81_007319</name>
</gene>
<dbReference type="Proteomes" id="UP000798662">
    <property type="component" value="Chromosome 2"/>
</dbReference>